<feature type="region of interest" description="Disordered" evidence="1">
    <location>
        <begin position="118"/>
        <end position="155"/>
    </location>
</feature>
<evidence type="ECO:0000313" key="2">
    <source>
        <dbReference type="EMBL" id="MPC33475.1"/>
    </source>
</evidence>
<protein>
    <submittedName>
        <fullName evidence="2">Uncharacterized protein</fullName>
    </submittedName>
</protein>
<proteinExistence type="predicted"/>
<dbReference type="Proteomes" id="UP000324222">
    <property type="component" value="Unassembled WGS sequence"/>
</dbReference>
<reference evidence="2 3" key="1">
    <citation type="submission" date="2019-05" db="EMBL/GenBank/DDBJ databases">
        <title>Another draft genome of Portunus trituberculatus and its Hox gene families provides insights of decapod evolution.</title>
        <authorList>
            <person name="Jeong J.-H."/>
            <person name="Song I."/>
            <person name="Kim S."/>
            <person name="Choi T."/>
            <person name="Kim D."/>
            <person name="Ryu S."/>
            <person name="Kim W."/>
        </authorList>
    </citation>
    <scope>NUCLEOTIDE SEQUENCE [LARGE SCALE GENOMIC DNA]</scope>
    <source>
        <tissue evidence="2">Muscle</tissue>
    </source>
</reference>
<organism evidence="2 3">
    <name type="scientific">Portunus trituberculatus</name>
    <name type="common">Swimming crab</name>
    <name type="synonym">Neptunus trituberculatus</name>
    <dbReference type="NCBI Taxonomy" id="210409"/>
    <lineage>
        <taxon>Eukaryota</taxon>
        <taxon>Metazoa</taxon>
        <taxon>Ecdysozoa</taxon>
        <taxon>Arthropoda</taxon>
        <taxon>Crustacea</taxon>
        <taxon>Multicrustacea</taxon>
        <taxon>Malacostraca</taxon>
        <taxon>Eumalacostraca</taxon>
        <taxon>Eucarida</taxon>
        <taxon>Decapoda</taxon>
        <taxon>Pleocyemata</taxon>
        <taxon>Brachyura</taxon>
        <taxon>Eubrachyura</taxon>
        <taxon>Portunoidea</taxon>
        <taxon>Portunidae</taxon>
        <taxon>Portuninae</taxon>
        <taxon>Portunus</taxon>
    </lineage>
</organism>
<sequence>MLCLAAPPENTHPTIYCGLFLRDEARCAEEPMGAVLSQGLLCPGYPHAAPSVRRDWLPRARMTLCTETQVNTRHRHFVSCMYEKSGPEREQRTYRCHGYNLIKDSVITAKTCHRQHIPDDIMTTPPILSPPRPRDTPGKAGQPRRVNKCGKIQGN</sequence>
<comment type="caution">
    <text evidence="2">The sequence shown here is derived from an EMBL/GenBank/DDBJ whole genome shotgun (WGS) entry which is preliminary data.</text>
</comment>
<dbReference type="EMBL" id="VSRR010002841">
    <property type="protein sequence ID" value="MPC33475.1"/>
    <property type="molecule type" value="Genomic_DNA"/>
</dbReference>
<keyword evidence="3" id="KW-1185">Reference proteome</keyword>
<gene>
    <name evidence="2" type="ORF">E2C01_026826</name>
</gene>
<accession>A0A5B7EJ81</accession>
<evidence type="ECO:0000313" key="3">
    <source>
        <dbReference type="Proteomes" id="UP000324222"/>
    </source>
</evidence>
<dbReference type="AlphaFoldDB" id="A0A5B7EJ81"/>
<evidence type="ECO:0000256" key="1">
    <source>
        <dbReference type="SAM" id="MobiDB-lite"/>
    </source>
</evidence>
<name>A0A5B7EJ81_PORTR</name>